<accession>A0A4V6XW48</accession>
<reference evidence="1 2" key="2">
    <citation type="journal article" date="2019" name="G3 (Bethesda)">
        <title>Hybrid Assembly of the Genome of the Entomopathogenic Nematode Steinernema carpocapsae Identifies the X-Chromosome.</title>
        <authorList>
            <person name="Serra L."/>
            <person name="Macchietto M."/>
            <person name="Macias-Munoz A."/>
            <person name="McGill C.J."/>
            <person name="Rodriguez I.M."/>
            <person name="Rodriguez B."/>
            <person name="Murad R."/>
            <person name="Mortazavi A."/>
        </authorList>
    </citation>
    <scope>NUCLEOTIDE SEQUENCE [LARGE SCALE GENOMIC DNA]</scope>
    <source>
        <strain evidence="1 2">ALL</strain>
    </source>
</reference>
<dbReference type="EMBL" id="AZBU02000005">
    <property type="protein sequence ID" value="TKR77765.1"/>
    <property type="molecule type" value="Genomic_DNA"/>
</dbReference>
<dbReference type="Gene3D" id="3.60.21.10">
    <property type="match status" value="1"/>
</dbReference>
<protein>
    <submittedName>
        <fullName evidence="1">Uncharacterized protein</fullName>
    </submittedName>
</protein>
<proteinExistence type="predicted"/>
<sequence>MHGDLGPARAEHFMSGCSCWCFIERLLEDQNSNELWCALLWADPMHNSSGFNGEDVVMKLCDKLKIDMIARSCQVMQNGYSFFCQRTPSSPLPTTIPTKGTSAP</sequence>
<organism evidence="1 2">
    <name type="scientific">Steinernema carpocapsae</name>
    <name type="common">Entomopathogenic nematode</name>
    <dbReference type="NCBI Taxonomy" id="34508"/>
    <lineage>
        <taxon>Eukaryota</taxon>
        <taxon>Metazoa</taxon>
        <taxon>Ecdysozoa</taxon>
        <taxon>Nematoda</taxon>
        <taxon>Chromadorea</taxon>
        <taxon>Rhabditida</taxon>
        <taxon>Tylenchina</taxon>
        <taxon>Panagrolaimomorpha</taxon>
        <taxon>Strongyloidoidea</taxon>
        <taxon>Steinernematidae</taxon>
        <taxon>Steinernema</taxon>
    </lineage>
</organism>
<keyword evidence="2" id="KW-1185">Reference proteome</keyword>
<dbReference type="STRING" id="34508.A0A4V6XW48"/>
<dbReference type="InterPro" id="IPR029052">
    <property type="entry name" value="Metallo-depent_PP-like"/>
</dbReference>
<reference evidence="1 2" key="1">
    <citation type="journal article" date="2015" name="Genome Biol.">
        <title>Comparative genomics of Steinernema reveals deeply conserved gene regulatory networks.</title>
        <authorList>
            <person name="Dillman A.R."/>
            <person name="Macchietto M."/>
            <person name="Porter C.F."/>
            <person name="Rogers A."/>
            <person name="Williams B."/>
            <person name="Antoshechkin I."/>
            <person name="Lee M.M."/>
            <person name="Goodwin Z."/>
            <person name="Lu X."/>
            <person name="Lewis E.E."/>
            <person name="Goodrich-Blair H."/>
            <person name="Stock S.P."/>
            <person name="Adams B.J."/>
            <person name="Sternberg P.W."/>
            <person name="Mortazavi A."/>
        </authorList>
    </citation>
    <scope>NUCLEOTIDE SEQUENCE [LARGE SCALE GENOMIC DNA]</scope>
    <source>
        <strain evidence="1 2">ALL</strain>
    </source>
</reference>
<evidence type="ECO:0000313" key="2">
    <source>
        <dbReference type="Proteomes" id="UP000298663"/>
    </source>
</evidence>
<dbReference type="Proteomes" id="UP000298663">
    <property type="component" value="Unassembled WGS sequence"/>
</dbReference>
<comment type="caution">
    <text evidence="1">The sequence shown here is derived from an EMBL/GenBank/DDBJ whole genome shotgun (WGS) entry which is preliminary data.</text>
</comment>
<evidence type="ECO:0000313" key="1">
    <source>
        <dbReference type="EMBL" id="TKR77765.1"/>
    </source>
</evidence>
<dbReference type="AlphaFoldDB" id="A0A4V6XW48"/>
<gene>
    <name evidence="1" type="ORF">L596_018678</name>
</gene>
<name>A0A4V6XW48_STECR</name>
<dbReference type="SUPFAM" id="SSF56300">
    <property type="entry name" value="Metallo-dependent phosphatases"/>
    <property type="match status" value="1"/>
</dbReference>